<protein>
    <submittedName>
        <fullName evidence="1">3-keto-5-aminohexanoate cleavage protein</fullName>
    </submittedName>
</protein>
<name>A0ABT5GE04_9MICO</name>
<dbReference type="EMBL" id="JAPFQL010000011">
    <property type="protein sequence ID" value="MDC5696472.1"/>
    <property type="molecule type" value="Genomic_DNA"/>
</dbReference>
<evidence type="ECO:0000313" key="2">
    <source>
        <dbReference type="Proteomes" id="UP001150259"/>
    </source>
</evidence>
<sequence length="253" mass="27091">MITACLNGDRAPRAHPRLPVTPDAVARAARDVVDVGAFMVHVHPRDAQGRESLDVDDVVATVGAIRALVPDVRVSVTTRDGIATDERDKLAQIRAWPAPEDGGPDCATVNWHEPGAVRLAGVLRTTGIAVEAGIWTPHAATAFVSTNWPWQVERVLVEVIPGHTRGSDGLWASERVLAALGMSPAPVLVHGERAWAWPVLRWAQRSGYDVRIGLEDTLVLPDGREARDNTELVAAALASDGGAPTQWPVPDPL</sequence>
<dbReference type="PANTHER" id="PTHR37418:SF1">
    <property type="entry name" value="3-KETO-5-AMINOHEXANOATE CLEAVAGE PROTEIN"/>
    <property type="match status" value="1"/>
</dbReference>
<dbReference type="InterPro" id="IPR013785">
    <property type="entry name" value="Aldolase_TIM"/>
</dbReference>
<organism evidence="1 2">
    <name type="scientific">Intrasporangium calvum</name>
    <dbReference type="NCBI Taxonomy" id="53358"/>
    <lineage>
        <taxon>Bacteria</taxon>
        <taxon>Bacillati</taxon>
        <taxon>Actinomycetota</taxon>
        <taxon>Actinomycetes</taxon>
        <taxon>Micrococcales</taxon>
        <taxon>Intrasporangiaceae</taxon>
        <taxon>Intrasporangium</taxon>
    </lineage>
</organism>
<reference evidence="1 2" key="1">
    <citation type="submission" date="2022-11" db="EMBL/GenBank/DDBJ databases">
        <title>Anaerobic phenanthrene biodegradation by a DNRA strain PheN6.</title>
        <authorList>
            <person name="Zhang Z."/>
        </authorList>
    </citation>
    <scope>NUCLEOTIDE SEQUENCE [LARGE SCALE GENOMIC DNA]</scope>
    <source>
        <strain evidence="1 2">PheN6</strain>
    </source>
</reference>
<proteinExistence type="predicted"/>
<dbReference type="Gene3D" id="3.20.20.70">
    <property type="entry name" value="Aldolase class I"/>
    <property type="match status" value="1"/>
</dbReference>
<dbReference type="PANTHER" id="PTHR37418">
    <property type="entry name" value="3-KETO-5-AMINOHEXANOATE CLEAVAGE ENZYME-RELATED"/>
    <property type="match status" value="1"/>
</dbReference>
<dbReference type="Proteomes" id="UP001150259">
    <property type="component" value="Unassembled WGS sequence"/>
</dbReference>
<dbReference type="InterPro" id="IPR008567">
    <property type="entry name" value="BKACE"/>
</dbReference>
<gene>
    <name evidence="1" type="ORF">OO014_04320</name>
</gene>
<evidence type="ECO:0000313" key="1">
    <source>
        <dbReference type="EMBL" id="MDC5696472.1"/>
    </source>
</evidence>
<dbReference type="Pfam" id="PF05853">
    <property type="entry name" value="BKACE"/>
    <property type="match status" value="1"/>
</dbReference>
<accession>A0ABT5GE04</accession>
<dbReference type="RefSeq" id="WP_272461048.1">
    <property type="nucleotide sequence ID" value="NZ_JAPFQL010000011.1"/>
</dbReference>
<comment type="caution">
    <text evidence="1">The sequence shown here is derived from an EMBL/GenBank/DDBJ whole genome shotgun (WGS) entry which is preliminary data.</text>
</comment>
<keyword evidence="2" id="KW-1185">Reference proteome</keyword>